<protein>
    <submittedName>
        <fullName evidence="1">Uncharacterized protein</fullName>
    </submittedName>
</protein>
<organism evidence="1">
    <name type="scientific">Lepeophtheirus salmonis</name>
    <name type="common">Salmon louse</name>
    <name type="synonym">Caligus salmonis</name>
    <dbReference type="NCBI Taxonomy" id="72036"/>
    <lineage>
        <taxon>Eukaryota</taxon>
        <taxon>Metazoa</taxon>
        <taxon>Ecdysozoa</taxon>
        <taxon>Arthropoda</taxon>
        <taxon>Crustacea</taxon>
        <taxon>Multicrustacea</taxon>
        <taxon>Hexanauplia</taxon>
        <taxon>Copepoda</taxon>
        <taxon>Siphonostomatoida</taxon>
        <taxon>Caligidae</taxon>
        <taxon>Lepeophtheirus</taxon>
    </lineage>
</organism>
<feature type="non-terminal residue" evidence="1">
    <location>
        <position position="1"/>
    </location>
</feature>
<dbReference type="EMBL" id="HACA01032681">
    <property type="protein sequence ID" value="CDW50042.1"/>
    <property type="molecule type" value="Transcribed_RNA"/>
</dbReference>
<evidence type="ECO:0000313" key="1">
    <source>
        <dbReference type="EMBL" id="CDW50042.1"/>
    </source>
</evidence>
<dbReference type="AlphaFoldDB" id="A0A0K2VIL2"/>
<reference evidence="1" key="1">
    <citation type="submission" date="2014-05" db="EMBL/GenBank/DDBJ databases">
        <authorList>
            <person name="Chronopoulou M."/>
        </authorList>
    </citation>
    <scope>NUCLEOTIDE SEQUENCE</scope>
    <source>
        <tissue evidence="1">Whole organism</tissue>
    </source>
</reference>
<sequence length="55" mass="6528">NHIKFQKNIFKVCKIVTYAYQLMRYICSELKRTYEFNILPLLTSKSKCICPHNGS</sequence>
<name>A0A0K2VIL2_LEPSM</name>
<accession>A0A0K2VIL2</accession>
<proteinExistence type="predicted"/>